<dbReference type="RefSeq" id="WP_154177194.1">
    <property type="nucleotide sequence ID" value="NZ_WJXZ01000013.1"/>
</dbReference>
<organism evidence="6 7">
    <name type="scientific">Larkinella terrae</name>
    <dbReference type="NCBI Taxonomy" id="2025311"/>
    <lineage>
        <taxon>Bacteria</taxon>
        <taxon>Pseudomonadati</taxon>
        <taxon>Bacteroidota</taxon>
        <taxon>Cytophagia</taxon>
        <taxon>Cytophagales</taxon>
        <taxon>Spirosomataceae</taxon>
        <taxon>Larkinella</taxon>
    </lineage>
</organism>
<dbReference type="GO" id="GO:0008700">
    <property type="term" value="F:(R,S)-4-hydroxy-2-oxoglutarate aldolase activity"/>
    <property type="evidence" value="ECO:0007669"/>
    <property type="project" value="UniProtKB-EC"/>
</dbReference>
<dbReference type="OrthoDB" id="9802667at2"/>
<keyword evidence="7" id="KW-1185">Reference proteome</keyword>
<dbReference type="NCBIfam" id="TIGR01182">
    <property type="entry name" value="eda"/>
    <property type="match status" value="1"/>
</dbReference>
<evidence type="ECO:0000256" key="2">
    <source>
        <dbReference type="ARBA" id="ARBA00006906"/>
    </source>
</evidence>
<dbReference type="SUPFAM" id="SSF51569">
    <property type="entry name" value="Aldolase"/>
    <property type="match status" value="1"/>
</dbReference>
<evidence type="ECO:0000313" key="6">
    <source>
        <dbReference type="EMBL" id="MRS63829.1"/>
    </source>
</evidence>
<gene>
    <name evidence="6" type="primary">eda</name>
    <name evidence="6" type="ORF">GJJ30_21195</name>
</gene>
<dbReference type="EC" id="4.1.2.14" evidence="6"/>
<comment type="caution">
    <text evidence="6">The sequence shown here is derived from an EMBL/GenBank/DDBJ whole genome shotgun (WGS) entry which is preliminary data.</text>
</comment>
<evidence type="ECO:0000256" key="3">
    <source>
        <dbReference type="ARBA" id="ARBA00011233"/>
    </source>
</evidence>
<evidence type="ECO:0000256" key="1">
    <source>
        <dbReference type="ARBA" id="ARBA00004761"/>
    </source>
</evidence>
<dbReference type="PANTHER" id="PTHR30246">
    <property type="entry name" value="2-KETO-3-DEOXY-6-PHOSPHOGLUCONATE ALDOLASE"/>
    <property type="match status" value="1"/>
</dbReference>
<proteinExistence type="inferred from homology"/>
<evidence type="ECO:0000256" key="5">
    <source>
        <dbReference type="ARBA" id="ARBA00023277"/>
    </source>
</evidence>
<dbReference type="Gene3D" id="3.20.20.70">
    <property type="entry name" value="Aldolase class I"/>
    <property type="match status" value="1"/>
</dbReference>
<comment type="subunit">
    <text evidence="3">Homotrimer.</text>
</comment>
<protein>
    <submittedName>
        <fullName evidence="6">Bifunctional 4-hydroxy-2-oxoglutarate aldolase/2-dehydro-3-deoxy-phosphogluconate aldolase</fullName>
        <ecNumber evidence="6">4.1.2.14</ecNumber>
        <ecNumber evidence="6">4.1.3.16</ecNumber>
    </submittedName>
</protein>
<dbReference type="InterPro" id="IPR000887">
    <property type="entry name" value="Aldlse_KDPG_KHG"/>
</dbReference>
<comment type="similarity">
    <text evidence="2">Belongs to the KHG/KDPG aldolase family.</text>
</comment>
<dbReference type="InterPro" id="IPR013785">
    <property type="entry name" value="Aldolase_TIM"/>
</dbReference>
<dbReference type="Proteomes" id="UP000441754">
    <property type="component" value="Unassembled WGS sequence"/>
</dbReference>
<dbReference type="EC" id="4.1.3.16" evidence="6"/>
<dbReference type="AlphaFoldDB" id="A0A7K0EPU4"/>
<accession>A0A7K0EPU4</accession>
<evidence type="ECO:0000313" key="7">
    <source>
        <dbReference type="Proteomes" id="UP000441754"/>
    </source>
</evidence>
<dbReference type="Pfam" id="PF01081">
    <property type="entry name" value="Aldolase"/>
    <property type="match status" value="1"/>
</dbReference>
<comment type="pathway">
    <text evidence="1">Carbohydrate acid metabolism.</text>
</comment>
<dbReference type="PANTHER" id="PTHR30246:SF1">
    <property type="entry name" value="2-DEHYDRO-3-DEOXY-6-PHOSPHOGALACTONATE ALDOLASE-RELATED"/>
    <property type="match status" value="1"/>
</dbReference>
<dbReference type="CDD" id="cd00452">
    <property type="entry name" value="KDPG_aldolase"/>
    <property type="match status" value="1"/>
</dbReference>
<keyword evidence="5" id="KW-0119">Carbohydrate metabolism</keyword>
<evidence type="ECO:0000256" key="4">
    <source>
        <dbReference type="ARBA" id="ARBA00023239"/>
    </source>
</evidence>
<sequence length="214" mass="23100">MSPNHFSWELFKKTPIIGIVRNLSAEDVMRIFPIYRNAGLTTIEITLNTPGAEELIRFGLKQEKTGLNIGAGTVCTEQDLERALAAGAQFIVTPIINENVIKTCVEHGIPIFPGAFSPSEIYRAWSLGAPMVKVFPAASLGVNYIKEVKGPLNQVKLVPTGGVGLANMADFLKAGADGLGIGGQLFDSKLIKKKDDDSLKSHFEKFISQLKTAG</sequence>
<reference evidence="6 7" key="1">
    <citation type="journal article" date="2018" name="Antonie Van Leeuwenhoek">
        <title>Larkinella terrae sp. nov., isolated from soil on Jeju Island, South Korea.</title>
        <authorList>
            <person name="Ten L.N."/>
            <person name="Jeon J."/>
            <person name="Park S.J."/>
            <person name="Park S."/>
            <person name="Lee S.Y."/>
            <person name="Kim M.K."/>
            <person name="Jung H.Y."/>
        </authorList>
    </citation>
    <scope>NUCLEOTIDE SEQUENCE [LARGE SCALE GENOMIC DNA]</scope>
    <source>
        <strain evidence="6 7">KCTC 52001</strain>
    </source>
</reference>
<dbReference type="EMBL" id="WJXZ01000013">
    <property type="protein sequence ID" value="MRS63829.1"/>
    <property type="molecule type" value="Genomic_DNA"/>
</dbReference>
<dbReference type="GO" id="GO:0008675">
    <property type="term" value="F:2-dehydro-3-deoxy-phosphogluconate aldolase activity"/>
    <property type="evidence" value="ECO:0007669"/>
    <property type="project" value="UniProtKB-EC"/>
</dbReference>
<name>A0A7K0EPU4_9BACT</name>
<keyword evidence="4 6" id="KW-0456">Lyase</keyword>